<protein>
    <submittedName>
        <fullName evidence="1">Uncharacterized protein</fullName>
    </submittedName>
</protein>
<proteinExistence type="predicted"/>
<dbReference type="RefSeq" id="WP_137252918.1">
    <property type="nucleotide sequence ID" value="NZ_JBHSPQ010000004.1"/>
</dbReference>
<sequence length="70" mass="8270">MNTFDDYRLDHLQLPAHVDLWIHGRWQPGWLIACENHPSGWRGLVQHQDRDHTETTEWMAAEQIAPRSTP</sequence>
<accession>A0A4U3M223</accession>
<keyword evidence="2" id="KW-1185">Reference proteome</keyword>
<dbReference type="OrthoDB" id="3830485at2"/>
<evidence type="ECO:0000313" key="1">
    <source>
        <dbReference type="EMBL" id="TKK82222.1"/>
    </source>
</evidence>
<organism evidence="1 2">
    <name type="scientific">Kribbella jiaozuonensis</name>
    <dbReference type="NCBI Taxonomy" id="2575441"/>
    <lineage>
        <taxon>Bacteria</taxon>
        <taxon>Bacillati</taxon>
        <taxon>Actinomycetota</taxon>
        <taxon>Actinomycetes</taxon>
        <taxon>Propionibacteriales</taxon>
        <taxon>Kribbellaceae</taxon>
        <taxon>Kribbella</taxon>
    </lineage>
</organism>
<reference evidence="1 2" key="1">
    <citation type="submission" date="2019-04" db="EMBL/GenBank/DDBJ databases">
        <title>Kribbella sp. NEAU-THZ 27 nov., a novel actinomycete isolated from soil.</title>
        <authorList>
            <person name="Duan L."/>
        </authorList>
    </citation>
    <scope>NUCLEOTIDE SEQUENCE [LARGE SCALE GENOMIC DNA]</scope>
    <source>
        <strain evidence="2">NEAU-THZ27</strain>
    </source>
</reference>
<name>A0A4U3M223_9ACTN</name>
<dbReference type="Proteomes" id="UP000305836">
    <property type="component" value="Unassembled WGS sequence"/>
</dbReference>
<dbReference type="AlphaFoldDB" id="A0A4U3M223"/>
<evidence type="ECO:0000313" key="2">
    <source>
        <dbReference type="Proteomes" id="UP000305836"/>
    </source>
</evidence>
<gene>
    <name evidence="1" type="ORF">FDA38_05275</name>
</gene>
<comment type="caution">
    <text evidence="1">The sequence shown here is derived from an EMBL/GenBank/DDBJ whole genome shotgun (WGS) entry which is preliminary data.</text>
</comment>
<dbReference type="EMBL" id="SZPZ01000001">
    <property type="protein sequence ID" value="TKK82222.1"/>
    <property type="molecule type" value="Genomic_DNA"/>
</dbReference>